<reference evidence="4" key="1">
    <citation type="submission" date="2015-07" db="EMBL/GenBank/DDBJ databases">
        <title>Transcriptome Assembly of Anthurium amnicola.</title>
        <authorList>
            <person name="Suzuki J."/>
        </authorList>
    </citation>
    <scope>NUCLEOTIDE SEQUENCE</scope>
</reference>
<dbReference type="InterPro" id="IPR009000">
    <property type="entry name" value="Transl_B-barrel_sf"/>
</dbReference>
<dbReference type="Gene3D" id="2.40.30.60">
    <property type="entry name" value="RimM"/>
    <property type="match status" value="1"/>
</dbReference>
<name>A0A1D1YP83_9ARAE</name>
<dbReference type="Gene3D" id="2.30.30.240">
    <property type="entry name" value="PRC-barrel domain"/>
    <property type="match status" value="1"/>
</dbReference>
<sequence>MQPSASPVLPWPTPLPLCPCPRPFPGGFCLLRRCSTLATPSSASAWASWRAGRRNGLRRAFPLLGVSRSTGNHEVGGADVVEPLRGGDELDEEDEEGEVGEGVGSEFIEVGYISSVHALRGEVRVKPSTDFPELRFLKPGRRWLRTRISGKEEVREVELMGGRSHPGQKTWILSFNGVDTVDQAKQIVGSTLLVKEGNRPKLEEGEFYTPDLFGMKVILKESGRQVGTVVDVVNYGASDLLQVMLNTTNGSFDGDGSSESKPSSSGPLVWVPFVEAIVPDVDIDNREMHITPPKGLLELNIRSDTRSKKERRQMKWKETKKLRQRVTSVKKKLSEIGQEHVLRGLSYGEKNQRRLLAEQIGDINLRLFQLAMENINKCFERTSFPGLLSVKSIIPMENCLQISHACYNTFTCKEEKEDHHALLTKGHHLISESKVAIILMLDYKDSWESVSSLSEESTPAVMKLKNVLYNYSRYVEINEYGASLPLIILSPTHELLLCQELLSDHDYFGFDNEKVWLLEEEKLPVVNIIPNDQNRHKILLRSPWEMIQMPIGPAGIFYSLLSHKIVESLNEIGIEYVQICSLGENCTPAHPLFLGWISSRETDVGIKISTGMCKEEIDVIFAMRCLSKVTKQVDQLQFYAVPEQNKHVELVDNEWVDIEPSEPNSYRLYCPIYELLNSDNISVLSVED</sequence>
<organism evidence="4">
    <name type="scientific">Anthurium amnicola</name>
    <dbReference type="NCBI Taxonomy" id="1678845"/>
    <lineage>
        <taxon>Eukaryota</taxon>
        <taxon>Viridiplantae</taxon>
        <taxon>Streptophyta</taxon>
        <taxon>Embryophyta</taxon>
        <taxon>Tracheophyta</taxon>
        <taxon>Spermatophyta</taxon>
        <taxon>Magnoliopsida</taxon>
        <taxon>Liliopsida</taxon>
        <taxon>Araceae</taxon>
        <taxon>Pothoideae</taxon>
        <taxon>Potheae</taxon>
        <taxon>Anthurium</taxon>
    </lineage>
</organism>
<dbReference type="InterPro" id="IPR027275">
    <property type="entry name" value="PRC-brl_dom"/>
</dbReference>
<protein>
    <submittedName>
        <fullName evidence="4">Ribosome maturation factor RimM</fullName>
    </submittedName>
</protein>
<dbReference type="EMBL" id="GDJX01011490">
    <property type="protein sequence ID" value="JAT56446.1"/>
    <property type="molecule type" value="Transcribed_RNA"/>
</dbReference>
<dbReference type="GO" id="GO:0003977">
    <property type="term" value="F:UDP-N-acetylglucosamine diphosphorylase activity"/>
    <property type="evidence" value="ECO:0007669"/>
    <property type="project" value="TreeGrafter"/>
</dbReference>
<dbReference type="SUPFAM" id="SSF50447">
    <property type="entry name" value="Translation proteins"/>
    <property type="match status" value="1"/>
</dbReference>
<dbReference type="Pfam" id="PF05239">
    <property type="entry name" value="PRC"/>
    <property type="match status" value="1"/>
</dbReference>
<feature type="region of interest" description="Disordered" evidence="1">
    <location>
        <begin position="74"/>
        <end position="100"/>
    </location>
</feature>
<dbReference type="AlphaFoldDB" id="A0A1D1YP83"/>
<dbReference type="GO" id="GO:0005840">
    <property type="term" value="C:ribosome"/>
    <property type="evidence" value="ECO:0007669"/>
    <property type="project" value="InterPro"/>
</dbReference>
<dbReference type="InterPro" id="IPR029044">
    <property type="entry name" value="Nucleotide-diphossugar_trans"/>
</dbReference>
<evidence type="ECO:0000313" key="4">
    <source>
        <dbReference type="EMBL" id="JAT56446.1"/>
    </source>
</evidence>
<dbReference type="NCBIfam" id="TIGR02273">
    <property type="entry name" value="16S_RimM"/>
    <property type="match status" value="1"/>
</dbReference>
<dbReference type="Gene3D" id="3.90.550.10">
    <property type="entry name" value="Spore Coat Polysaccharide Biosynthesis Protein SpsA, Chain A"/>
    <property type="match status" value="1"/>
</dbReference>
<dbReference type="PANTHER" id="PTHR11952:SF10">
    <property type="entry name" value="16S RRNA PROCESSING PROTEIN RIMM FAMILY"/>
    <property type="match status" value="1"/>
</dbReference>
<accession>A0A1D1YP83</accession>
<evidence type="ECO:0000259" key="2">
    <source>
        <dbReference type="Pfam" id="PF01782"/>
    </source>
</evidence>
<evidence type="ECO:0000259" key="3">
    <source>
        <dbReference type="Pfam" id="PF05239"/>
    </source>
</evidence>
<dbReference type="Pfam" id="PF01782">
    <property type="entry name" value="RimM"/>
    <property type="match status" value="1"/>
</dbReference>
<feature type="domain" description="RimM N-terminal" evidence="2">
    <location>
        <begin position="110"/>
        <end position="196"/>
    </location>
</feature>
<feature type="domain" description="PRC-barrel" evidence="3">
    <location>
        <begin position="204"/>
        <end position="297"/>
    </location>
</feature>
<dbReference type="HAMAP" id="MF_00014">
    <property type="entry name" value="Ribosome_mat_RimM"/>
    <property type="match status" value="1"/>
</dbReference>
<dbReference type="PANTHER" id="PTHR11952">
    <property type="entry name" value="UDP- GLUCOSE PYROPHOSPHORYLASE"/>
    <property type="match status" value="1"/>
</dbReference>
<dbReference type="SUPFAM" id="SSF50346">
    <property type="entry name" value="PRC-barrel domain"/>
    <property type="match status" value="1"/>
</dbReference>
<gene>
    <name evidence="4" type="primary">rimM_17</name>
    <name evidence="4" type="ORF">g.59846</name>
</gene>
<dbReference type="InterPro" id="IPR011033">
    <property type="entry name" value="PRC_barrel-like_sf"/>
</dbReference>
<dbReference type="GO" id="GO:0006364">
    <property type="term" value="P:rRNA processing"/>
    <property type="evidence" value="ECO:0007669"/>
    <property type="project" value="InterPro"/>
</dbReference>
<dbReference type="GO" id="GO:0006048">
    <property type="term" value="P:UDP-N-acetylglucosamine biosynthetic process"/>
    <property type="evidence" value="ECO:0007669"/>
    <property type="project" value="TreeGrafter"/>
</dbReference>
<dbReference type="GO" id="GO:0043022">
    <property type="term" value="F:ribosome binding"/>
    <property type="evidence" value="ECO:0007669"/>
    <property type="project" value="InterPro"/>
</dbReference>
<dbReference type="InterPro" id="IPR011961">
    <property type="entry name" value="RimM"/>
</dbReference>
<dbReference type="SUPFAM" id="SSF53448">
    <property type="entry name" value="Nucleotide-diphospho-sugar transferases"/>
    <property type="match status" value="1"/>
</dbReference>
<dbReference type="FunFam" id="2.30.30.240:FF:000002">
    <property type="entry name" value="Ribosome maturation factor rimM"/>
    <property type="match status" value="1"/>
</dbReference>
<evidence type="ECO:0000256" key="1">
    <source>
        <dbReference type="SAM" id="MobiDB-lite"/>
    </source>
</evidence>
<feature type="compositionally biased region" description="Acidic residues" evidence="1">
    <location>
        <begin position="89"/>
        <end position="99"/>
    </location>
</feature>
<dbReference type="InterPro" id="IPR039741">
    <property type="entry name" value="UDP-sugar_pyrophosphorylase"/>
</dbReference>
<dbReference type="InterPro" id="IPR002676">
    <property type="entry name" value="RimM_N"/>
</dbReference>
<proteinExistence type="inferred from homology"/>
<dbReference type="InterPro" id="IPR036976">
    <property type="entry name" value="RimM_N_sf"/>
</dbReference>